<reference evidence="3" key="1">
    <citation type="journal article" date="2023" name="PLoS Negl. Trop. Dis.">
        <title>A genome sequence for Biomphalaria pfeifferi, the major vector snail for the human-infecting parasite Schistosoma mansoni.</title>
        <authorList>
            <person name="Bu L."/>
            <person name="Lu L."/>
            <person name="Laidemitt M.R."/>
            <person name="Zhang S.M."/>
            <person name="Mutuku M."/>
            <person name="Mkoji G."/>
            <person name="Steinauer M."/>
            <person name="Loker E.S."/>
        </authorList>
    </citation>
    <scope>NUCLEOTIDE SEQUENCE</scope>
    <source>
        <strain evidence="3">KasaAsao</strain>
    </source>
</reference>
<comment type="caution">
    <text evidence="3">The sequence shown here is derived from an EMBL/GenBank/DDBJ whole genome shotgun (WGS) entry which is preliminary data.</text>
</comment>
<name>A0AAD8BAH0_BIOPF</name>
<feature type="compositionally biased region" description="Basic and acidic residues" evidence="2">
    <location>
        <begin position="667"/>
        <end position="686"/>
    </location>
</feature>
<dbReference type="PANTHER" id="PTHR47050:SF1">
    <property type="entry name" value="TETRATRICOPEPTIDE REPEAT PROTEIN 24-LIKE"/>
    <property type="match status" value="1"/>
</dbReference>
<feature type="compositionally biased region" description="Basic and acidic residues" evidence="2">
    <location>
        <begin position="486"/>
        <end position="496"/>
    </location>
</feature>
<dbReference type="Pfam" id="PF13424">
    <property type="entry name" value="TPR_12"/>
    <property type="match status" value="1"/>
</dbReference>
<feature type="non-terminal residue" evidence="3">
    <location>
        <position position="855"/>
    </location>
</feature>
<sequence length="855" mass="97203">AKKKMTRDSDDAENNSLFSDLVNKVDDFTKYGQKQAKDQPLKALEAFRNAYHCAMSLGHQGYMQRACAFNLGAALIASRNYSEGLKYLKQAKLPENQDGDLYFNFGLAFKGLKNITKSKYYFKKALELYDQKPQNSKMLCETHQLLYQLCLDKEEYHNAEDWLMKLIELYTTSEQTEKLLIAKMERAKIFVKKDRHDSAEEIADKCLEKAKKMDVKENTVKLLNEIALVFCQLKKYDKALLCYQHYNSATQNSNSPNLISPNLEALIAQNMGALYNQMEKFEESLKYHQKALSKLIDLGLRRSQGHVLINLGYAFSQLKNIKEAGDHYLEALRLAKETGDKKSEWQCYESLGAVAYNTGSKELAQKYYKQALEVFLRSSVKQDKSIQDRILGKLTNIVKLQIEDPRNNSTNTRAPGDINRNQRTQLNEEEEDEMDVDAEDIEDKKQVRRELAKLKSNIELEREMDSTSSDFDSDKSSVKKKSRQTRTYEKPRVPDMKKKRQPSGTYDMPNDTIPPTFKPDTKSDSIIKSLSKSIRPGNQTDSDGKNSLAATKELSKYEPGTSKRAKISDEDLSDSDDDISDSDDDVSDNDSKNPGKKTTILQSMPTGQSEEEEDEMDVDAEDIEDKKQVRRELAKLIKSNIELEREMDSTSSDYDEIDSDTDSNKSSVKEKSRQTRTYEKPRVPDMKKKRQPSGTYDMPNDTIPPTFKPDTKSDSIIKSLSKSIRPGNQTDSDGKNSLAATKELSKYEPGTSKRAKISDEDLSDSGDDISDSDDDVSDSDDDVSDSDDDFSDNDSKNPGKKTTTLQSMPTGQREKVLYKEHLKLKQKPRKELQEEESQAQDNGIEIPSSKTCLIM</sequence>
<dbReference type="Proteomes" id="UP001233172">
    <property type="component" value="Unassembled WGS sequence"/>
</dbReference>
<feature type="compositionally biased region" description="Polar residues" evidence="2">
    <location>
        <begin position="599"/>
        <end position="608"/>
    </location>
</feature>
<dbReference type="AlphaFoldDB" id="A0AAD8BAH0"/>
<dbReference type="PANTHER" id="PTHR47050">
    <property type="entry name" value="TETRATRICOPEPTIDE REPEAT PROTEIN 24"/>
    <property type="match status" value="1"/>
</dbReference>
<feature type="repeat" description="TPR" evidence="1">
    <location>
        <begin position="305"/>
        <end position="338"/>
    </location>
</feature>
<feature type="compositionally biased region" description="Acidic residues" evidence="2">
    <location>
        <begin position="570"/>
        <end position="588"/>
    </location>
</feature>
<feature type="compositionally biased region" description="Acidic residues" evidence="2">
    <location>
        <begin position="427"/>
        <end position="441"/>
    </location>
</feature>
<keyword evidence="1" id="KW-0802">TPR repeat</keyword>
<evidence type="ECO:0000313" key="3">
    <source>
        <dbReference type="EMBL" id="KAK0050969.1"/>
    </source>
</evidence>
<evidence type="ECO:0000313" key="4">
    <source>
        <dbReference type="Proteomes" id="UP001233172"/>
    </source>
</evidence>
<evidence type="ECO:0000256" key="1">
    <source>
        <dbReference type="PROSITE-ProRule" id="PRU00339"/>
    </source>
</evidence>
<feature type="compositionally biased region" description="Acidic residues" evidence="2">
    <location>
        <begin position="609"/>
        <end position="623"/>
    </location>
</feature>
<dbReference type="Pfam" id="PF13181">
    <property type="entry name" value="TPR_8"/>
    <property type="match status" value="2"/>
</dbReference>
<evidence type="ECO:0000256" key="2">
    <source>
        <dbReference type="SAM" id="MobiDB-lite"/>
    </source>
</evidence>
<accession>A0AAD8BAH0</accession>
<feature type="compositionally biased region" description="Basic and acidic residues" evidence="2">
    <location>
        <begin position="624"/>
        <end position="648"/>
    </location>
</feature>
<dbReference type="SMART" id="SM00028">
    <property type="entry name" value="TPR"/>
    <property type="match status" value="7"/>
</dbReference>
<dbReference type="EMBL" id="JASAOG010000109">
    <property type="protein sequence ID" value="KAK0050969.1"/>
    <property type="molecule type" value="Genomic_DNA"/>
</dbReference>
<feature type="compositionally biased region" description="Polar residues" evidence="2">
    <location>
        <begin position="800"/>
        <end position="810"/>
    </location>
</feature>
<keyword evidence="4" id="KW-1185">Reference proteome</keyword>
<feature type="region of interest" description="Disordered" evidence="2">
    <location>
        <begin position="405"/>
        <end position="442"/>
    </location>
</feature>
<proteinExistence type="predicted"/>
<feature type="region of interest" description="Disordered" evidence="2">
    <location>
        <begin position="462"/>
        <end position="855"/>
    </location>
</feature>
<protein>
    <submittedName>
        <fullName evidence="3">AT-rich interactive domain-containing protein 4A isoform X1</fullName>
    </submittedName>
</protein>
<dbReference type="InterPro" id="IPR024812">
    <property type="entry name" value="TPR_24"/>
</dbReference>
<feature type="compositionally biased region" description="Polar residues" evidence="2">
    <location>
        <begin position="407"/>
        <end position="425"/>
    </location>
</feature>
<reference evidence="3" key="2">
    <citation type="submission" date="2023-04" db="EMBL/GenBank/DDBJ databases">
        <authorList>
            <person name="Bu L."/>
            <person name="Lu L."/>
            <person name="Laidemitt M.R."/>
            <person name="Zhang S.M."/>
            <person name="Mutuku M."/>
            <person name="Mkoji G."/>
            <person name="Steinauer M."/>
            <person name="Loker E.S."/>
        </authorList>
    </citation>
    <scope>NUCLEOTIDE SEQUENCE</scope>
    <source>
        <strain evidence="3">KasaAsao</strain>
        <tissue evidence="3">Whole Snail</tissue>
    </source>
</reference>
<dbReference type="Gene3D" id="1.25.40.10">
    <property type="entry name" value="Tetratricopeptide repeat domain"/>
    <property type="match status" value="2"/>
</dbReference>
<dbReference type="PROSITE" id="PS50005">
    <property type="entry name" value="TPR"/>
    <property type="match status" value="1"/>
</dbReference>
<feature type="compositionally biased region" description="Acidic residues" evidence="2">
    <location>
        <begin position="760"/>
        <end position="792"/>
    </location>
</feature>
<organism evidence="3 4">
    <name type="scientific">Biomphalaria pfeifferi</name>
    <name type="common">Bloodfluke planorb</name>
    <name type="synonym">Freshwater snail</name>
    <dbReference type="NCBI Taxonomy" id="112525"/>
    <lineage>
        <taxon>Eukaryota</taxon>
        <taxon>Metazoa</taxon>
        <taxon>Spiralia</taxon>
        <taxon>Lophotrochozoa</taxon>
        <taxon>Mollusca</taxon>
        <taxon>Gastropoda</taxon>
        <taxon>Heterobranchia</taxon>
        <taxon>Euthyneura</taxon>
        <taxon>Panpulmonata</taxon>
        <taxon>Hygrophila</taxon>
        <taxon>Lymnaeoidea</taxon>
        <taxon>Planorbidae</taxon>
        <taxon>Biomphalaria</taxon>
    </lineage>
</organism>
<dbReference type="InterPro" id="IPR011990">
    <property type="entry name" value="TPR-like_helical_dom_sf"/>
</dbReference>
<dbReference type="InterPro" id="IPR019734">
    <property type="entry name" value="TPR_rpt"/>
</dbReference>
<feature type="compositionally biased region" description="Basic and acidic residues" evidence="2">
    <location>
        <begin position="812"/>
        <end position="823"/>
    </location>
</feature>
<gene>
    <name evidence="3" type="ORF">Bpfe_019695</name>
</gene>
<dbReference type="SUPFAM" id="SSF48452">
    <property type="entry name" value="TPR-like"/>
    <property type="match status" value="2"/>
</dbReference>